<dbReference type="SUPFAM" id="SSF111069">
    <property type="entry name" value="Hypothetical protein yfbM"/>
    <property type="match status" value="1"/>
</dbReference>
<dbReference type="InterPro" id="IPR015068">
    <property type="entry name" value="DUF1877"/>
</dbReference>
<evidence type="ECO:0008006" key="3">
    <source>
        <dbReference type="Google" id="ProtNLM"/>
    </source>
</evidence>
<gene>
    <name evidence="1" type="ORF">GCM10010226_53990</name>
</gene>
<dbReference type="Proteomes" id="UP000646776">
    <property type="component" value="Unassembled WGS sequence"/>
</dbReference>
<evidence type="ECO:0000313" key="2">
    <source>
        <dbReference type="Proteomes" id="UP000646776"/>
    </source>
</evidence>
<dbReference type="AlphaFoldDB" id="A0A918HLK4"/>
<keyword evidence="2" id="KW-1185">Reference proteome</keyword>
<name>A0A918HLK4_9ACTN</name>
<reference evidence="1" key="1">
    <citation type="journal article" date="2014" name="Int. J. Syst. Evol. Microbiol.">
        <title>Complete genome sequence of Corynebacterium casei LMG S-19264T (=DSM 44701T), isolated from a smear-ripened cheese.</title>
        <authorList>
            <consortium name="US DOE Joint Genome Institute (JGI-PGF)"/>
            <person name="Walter F."/>
            <person name="Albersmeier A."/>
            <person name="Kalinowski J."/>
            <person name="Ruckert C."/>
        </authorList>
    </citation>
    <scope>NUCLEOTIDE SEQUENCE</scope>
    <source>
        <strain evidence="1">JCM 4125</strain>
    </source>
</reference>
<dbReference type="Pfam" id="PF08974">
    <property type="entry name" value="DUF1877"/>
    <property type="match status" value="1"/>
</dbReference>
<reference evidence="1" key="2">
    <citation type="submission" date="2020-09" db="EMBL/GenBank/DDBJ databases">
        <authorList>
            <person name="Sun Q."/>
            <person name="Ohkuma M."/>
        </authorList>
    </citation>
    <scope>NUCLEOTIDE SEQUENCE</scope>
    <source>
        <strain evidence="1">JCM 4125</strain>
    </source>
</reference>
<dbReference type="EMBL" id="BMSA01000017">
    <property type="protein sequence ID" value="GGT69311.1"/>
    <property type="molecule type" value="Genomic_DNA"/>
</dbReference>
<dbReference type="Gene3D" id="3.40.1760.10">
    <property type="entry name" value="YfbM-like super family"/>
    <property type="match status" value="1"/>
</dbReference>
<proteinExistence type="predicted"/>
<sequence length="171" mass="18725">MALTQQLARVSPACLERCRESALDTPGAAPGWDPPDTDLLDTDWGVWGLLWYARRTGVAEGLTAPIARAVDGDPGGDVGFLDHDEVYDGFGDPPRLLTAQSVREVTRALDGIDLDTLLTDLPASPAEAARACGFRGFDGDVREYLVRHFHALREFYREAARRGLCVVVWID</sequence>
<dbReference type="InterPro" id="IPR035944">
    <property type="entry name" value="YfbM-like_sf"/>
</dbReference>
<organism evidence="1 2">
    <name type="scientific">Streptomyces phaeofaciens</name>
    <dbReference type="NCBI Taxonomy" id="68254"/>
    <lineage>
        <taxon>Bacteria</taxon>
        <taxon>Bacillati</taxon>
        <taxon>Actinomycetota</taxon>
        <taxon>Actinomycetes</taxon>
        <taxon>Kitasatosporales</taxon>
        <taxon>Streptomycetaceae</taxon>
        <taxon>Streptomyces</taxon>
    </lineage>
</organism>
<dbReference type="RefSeq" id="WP_189713980.1">
    <property type="nucleotide sequence ID" value="NZ_BMSA01000017.1"/>
</dbReference>
<comment type="caution">
    <text evidence="1">The sequence shown here is derived from an EMBL/GenBank/DDBJ whole genome shotgun (WGS) entry which is preliminary data.</text>
</comment>
<protein>
    <recommendedName>
        <fullName evidence="3">DUF1877 domain-containing protein</fullName>
    </recommendedName>
</protein>
<accession>A0A918HLK4</accession>
<evidence type="ECO:0000313" key="1">
    <source>
        <dbReference type="EMBL" id="GGT69311.1"/>
    </source>
</evidence>